<gene>
    <name evidence="1" type="ORF">CBER1_11720</name>
</gene>
<reference evidence="2" key="1">
    <citation type="journal article" date="2017" name="bioRxiv">
        <title>Conservation of a gene cluster reveals novel cercosporin biosynthetic mechanisms and extends production to the genus Colletotrichum.</title>
        <authorList>
            <person name="de Jonge R."/>
            <person name="Ebert M.K."/>
            <person name="Huitt-Roehl C.R."/>
            <person name="Pal P."/>
            <person name="Suttle J.C."/>
            <person name="Spanner R.E."/>
            <person name="Neubauer J.D."/>
            <person name="Jurick W.M.II."/>
            <person name="Stott K.A."/>
            <person name="Secor G.A."/>
            <person name="Thomma B.P.H.J."/>
            <person name="Van de Peer Y."/>
            <person name="Townsend C.A."/>
            <person name="Bolton M.D."/>
        </authorList>
    </citation>
    <scope>NUCLEOTIDE SEQUENCE [LARGE SCALE GENOMIC DNA]</scope>
    <source>
        <strain evidence="2">CBS538.71</strain>
    </source>
</reference>
<organism evidence="1 2">
    <name type="scientific">Cercospora berteroae</name>
    <dbReference type="NCBI Taxonomy" id="357750"/>
    <lineage>
        <taxon>Eukaryota</taxon>
        <taxon>Fungi</taxon>
        <taxon>Dikarya</taxon>
        <taxon>Ascomycota</taxon>
        <taxon>Pezizomycotina</taxon>
        <taxon>Dothideomycetes</taxon>
        <taxon>Dothideomycetidae</taxon>
        <taxon>Mycosphaerellales</taxon>
        <taxon>Mycosphaerellaceae</taxon>
        <taxon>Cercospora</taxon>
    </lineage>
</organism>
<evidence type="ECO:0000313" key="1">
    <source>
        <dbReference type="EMBL" id="PPJ61090.1"/>
    </source>
</evidence>
<dbReference type="EMBL" id="PNEN01000142">
    <property type="protein sequence ID" value="PPJ61090.1"/>
    <property type="molecule type" value="Genomic_DNA"/>
</dbReference>
<name>A0A2S6CN36_9PEZI</name>
<proteinExistence type="predicted"/>
<keyword evidence="2" id="KW-1185">Reference proteome</keyword>
<protein>
    <submittedName>
        <fullName evidence="1">Uncharacterized protein</fullName>
    </submittedName>
</protein>
<comment type="caution">
    <text evidence="1">The sequence shown here is derived from an EMBL/GenBank/DDBJ whole genome shotgun (WGS) entry which is preliminary data.</text>
</comment>
<evidence type="ECO:0000313" key="2">
    <source>
        <dbReference type="Proteomes" id="UP000237631"/>
    </source>
</evidence>
<sequence>MSTITVTNKPDHGLLEEYFLTGNNGSDWQCRFFLTSVPVTATSRDSATGTLLSTPISARIPVAATPLATVVKNNRSPFHATSAEMLAAANPKSTEAQLDHFRNSSEGFEKIRDTFRSSIIAANAVLHGGKEEYLIRAMARPNVLVQQHVYRRSSAYSFAEFVGVGGANHHLKIARDMPSEIVMLHQECKPF</sequence>
<dbReference type="Proteomes" id="UP000237631">
    <property type="component" value="Unassembled WGS sequence"/>
</dbReference>
<accession>A0A2S6CN36</accession>
<dbReference type="AlphaFoldDB" id="A0A2S6CN36"/>